<dbReference type="EMBL" id="CP104694">
    <property type="protein sequence ID" value="UXI68026.1"/>
    <property type="molecule type" value="Genomic_DNA"/>
</dbReference>
<dbReference type="RefSeq" id="WP_261694993.1">
    <property type="nucleotide sequence ID" value="NZ_CP104694.1"/>
</dbReference>
<accession>A0ABY6BEL3</accession>
<dbReference type="InterPro" id="IPR002509">
    <property type="entry name" value="NODB_dom"/>
</dbReference>
<keyword evidence="1" id="KW-0479">Metal-binding</keyword>
<evidence type="ECO:0000313" key="6">
    <source>
        <dbReference type="Proteomes" id="UP001064632"/>
    </source>
</evidence>
<evidence type="ECO:0000256" key="3">
    <source>
        <dbReference type="SAM" id="SignalP"/>
    </source>
</evidence>
<dbReference type="Pfam" id="PF01522">
    <property type="entry name" value="Polysacc_deac_1"/>
    <property type="match status" value="1"/>
</dbReference>
<feature type="signal peptide" evidence="3">
    <location>
        <begin position="1"/>
        <end position="22"/>
    </location>
</feature>
<dbReference type="InterPro" id="IPR050248">
    <property type="entry name" value="Polysacc_deacetylase_ArnD"/>
</dbReference>
<dbReference type="Gene3D" id="3.20.20.370">
    <property type="entry name" value="Glycoside hydrolase/deacetylase"/>
    <property type="match status" value="1"/>
</dbReference>
<proteinExistence type="predicted"/>
<keyword evidence="6" id="KW-1185">Reference proteome</keyword>
<dbReference type="Proteomes" id="UP001064632">
    <property type="component" value="Chromosome"/>
</dbReference>
<dbReference type="SUPFAM" id="SSF88713">
    <property type="entry name" value="Glycoside hydrolase/deacetylase"/>
    <property type="match status" value="1"/>
</dbReference>
<dbReference type="PANTHER" id="PTHR10587">
    <property type="entry name" value="GLYCOSYL TRANSFERASE-RELATED"/>
    <property type="match status" value="1"/>
</dbReference>
<feature type="chain" id="PRO_5046172327" evidence="3">
    <location>
        <begin position="23"/>
        <end position="313"/>
    </location>
</feature>
<sequence length="313" mass="35612">MRRQWRLLLGWILAGATACAQAGEMAITVDDLPWVEFEKSSPAEVQDRHRRLVKALTGTHATGFVNEDKLYVGEKRMPTRVAMLEDWLRARLELGNHTFGHVGLHDVPVETYEAAILRGETVLRPLMARHGMTLRWFRHPYLHAGRDDAARAHLDAFLARHGYRIAPVTIDNGDWVYARAYVDALNRADQEGAARIRTDFVDYIVAKVKFFERNTLAMFGREIPQILLLHGNALNADTLPSLLPRLRDAGYRFVTLDKALADPAYQETDGYRGRGGISWLHRWALTQKRPKTFYEGEPSVPQFVLDRAGVKSE</sequence>
<dbReference type="InterPro" id="IPR011330">
    <property type="entry name" value="Glyco_hydro/deAcase_b/a-brl"/>
</dbReference>
<protein>
    <submittedName>
        <fullName evidence="5">Polysaccharide deacetylase family protein</fullName>
    </submittedName>
</protein>
<evidence type="ECO:0000256" key="2">
    <source>
        <dbReference type="ARBA" id="ARBA00022801"/>
    </source>
</evidence>
<keyword evidence="2" id="KW-0378">Hydrolase</keyword>
<dbReference type="PROSITE" id="PS51257">
    <property type="entry name" value="PROKAR_LIPOPROTEIN"/>
    <property type="match status" value="1"/>
</dbReference>
<name>A0ABY6BEL3_9GAMM</name>
<dbReference type="PANTHER" id="PTHR10587:SF133">
    <property type="entry name" value="CHITIN DEACETYLASE 1-RELATED"/>
    <property type="match status" value="1"/>
</dbReference>
<keyword evidence="3" id="KW-0732">Signal</keyword>
<organism evidence="5 6">
    <name type="scientific">Tahibacter amnicola</name>
    <dbReference type="NCBI Taxonomy" id="2976241"/>
    <lineage>
        <taxon>Bacteria</taxon>
        <taxon>Pseudomonadati</taxon>
        <taxon>Pseudomonadota</taxon>
        <taxon>Gammaproteobacteria</taxon>
        <taxon>Lysobacterales</taxon>
        <taxon>Rhodanobacteraceae</taxon>
        <taxon>Tahibacter</taxon>
    </lineage>
</organism>
<evidence type="ECO:0000313" key="5">
    <source>
        <dbReference type="EMBL" id="UXI68026.1"/>
    </source>
</evidence>
<dbReference type="CDD" id="cd10960">
    <property type="entry name" value="CE4_NodB_like_1"/>
    <property type="match status" value="1"/>
</dbReference>
<feature type="domain" description="NodB homology" evidence="4">
    <location>
        <begin position="22"/>
        <end position="144"/>
    </location>
</feature>
<reference evidence="5" key="1">
    <citation type="submission" date="2022-09" db="EMBL/GenBank/DDBJ databases">
        <title>Tahibacter sp. nov., isolated from a fresh water.</title>
        <authorList>
            <person name="Baek J.H."/>
            <person name="Lee J.K."/>
            <person name="Kim J.M."/>
            <person name="Jeon C.O."/>
        </authorList>
    </citation>
    <scope>NUCLEOTIDE SEQUENCE</scope>
    <source>
        <strain evidence="5">W38</strain>
    </source>
</reference>
<evidence type="ECO:0000259" key="4">
    <source>
        <dbReference type="Pfam" id="PF01522"/>
    </source>
</evidence>
<evidence type="ECO:0000256" key="1">
    <source>
        <dbReference type="ARBA" id="ARBA00022723"/>
    </source>
</evidence>
<gene>
    <name evidence="5" type="ORF">N4264_25425</name>
</gene>